<dbReference type="GO" id="GO:0004869">
    <property type="term" value="F:cysteine-type endopeptidase inhibitor activity"/>
    <property type="evidence" value="ECO:0007669"/>
    <property type="project" value="UniProtKB-KW"/>
</dbReference>
<evidence type="ECO:0000259" key="8">
    <source>
        <dbReference type="SMART" id="SM00043"/>
    </source>
</evidence>
<evidence type="ECO:0000256" key="3">
    <source>
        <dbReference type="ARBA" id="ARBA00022525"/>
    </source>
</evidence>
<dbReference type="EnsemblMetazoa" id="XM_022808887">
    <property type="protein sequence ID" value="XP_022664622"/>
    <property type="gene ID" value="LOC111251844"/>
</dbReference>
<keyword evidence="3" id="KW-0964">Secreted</keyword>
<feature type="chain" id="PRO_5029484358" description="Cystatin domain-containing protein" evidence="7">
    <location>
        <begin position="36"/>
        <end position="147"/>
    </location>
</feature>
<dbReference type="Proteomes" id="UP000594260">
    <property type="component" value="Unplaced"/>
</dbReference>
<evidence type="ECO:0000256" key="5">
    <source>
        <dbReference type="ARBA" id="ARBA00022704"/>
    </source>
</evidence>
<keyword evidence="4" id="KW-0646">Protease inhibitor</keyword>
<sequence>MSIFVCFTIYLGQLKRRMHMLWLVIAAALLVLAETRKLHGAPEEVAVENALINEVAHYAVENHPGDTLEDGYFDALESIISAENQLVAGTLYTLKLRVGPSGCPLKGVFDRQRCKVKASAASRQCTAKVHVQVWMKPQNAVTHWQCE</sequence>
<dbReference type="PANTHER" id="PTHR46186:SF2">
    <property type="entry name" value="CYSTATIN"/>
    <property type="match status" value="1"/>
</dbReference>
<protein>
    <recommendedName>
        <fullName evidence="8">Cystatin domain-containing protein</fullName>
    </recommendedName>
</protein>
<dbReference type="KEGG" id="vde:111251844"/>
<feature type="signal peptide" evidence="7">
    <location>
        <begin position="1"/>
        <end position="35"/>
    </location>
</feature>
<dbReference type="AlphaFoldDB" id="A0A7M7KBV3"/>
<keyword evidence="5" id="KW-0789">Thiol protease inhibitor</keyword>
<evidence type="ECO:0000256" key="4">
    <source>
        <dbReference type="ARBA" id="ARBA00022690"/>
    </source>
</evidence>
<dbReference type="GeneID" id="111251844"/>
<dbReference type="PANTHER" id="PTHR46186">
    <property type="entry name" value="CYSTATIN"/>
    <property type="match status" value="1"/>
</dbReference>
<name>A0A7M7KBV3_VARDE</name>
<dbReference type="GO" id="GO:0005737">
    <property type="term" value="C:cytoplasm"/>
    <property type="evidence" value="ECO:0007669"/>
    <property type="project" value="TreeGrafter"/>
</dbReference>
<comment type="subcellular location">
    <subcellularLocation>
        <location evidence="1">Secreted</location>
    </subcellularLocation>
</comment>
<dbReference type="RefSeq" id="XP_022664622.1">
    <property type="nucleotide sequence ID" value="XM_022808887.1"/>
</dbReference>
<evidence type="ECO:0000313" key="10">
    <source>
        <dbReference type="Proteomes" id="UP000594260"/>
    </source>
</evidence>
<feature type="domain" description="Cystatin" evidence="8">
    <location>
        <begin position="37"/>
        <end position="147"/>
    </location>
</feature>
<reference evidence="9" key="1">
    <citation type="submission" date="2021-01" db="UniProtKB">
        <authorList>
            <consortium name="EnsemblMetazoa"/>
        </authorList>
    </citation>
    <scope>IDENTIFICATION</scope>
</reference>
<evidence type="ECO:0000256" key="7">
    <source>
        <dbReference type="SAM" id="SignalP"/>
    </source>
</evidence>
<dbReference type="OrthoDB" id="6481726at2759"/>
<evidence type="ECO:0000256" key="1">
    <source>
        <dbReference type="ARBA" id="ARBA00004613"/>
    </source>
</evidence>
<evidence type="ECO:0000313" key="9">
    <source>
        <dbReference type="EnsemblMetazoa" id="XP_022664622"/>
    </source>
</evidence>
<dbReference type="OMA" id="SKENCRP"/>
<dbReference type="InterPro" id="IPR000010">
    <property type="entry name" value="Cystatin_dom"/>
</dbReference>
<evidence type="ECO:0000256" key="6">
    <source>
        <dbReference type="ARBA" id="ARBA00022729"/>
    </source>
</evidence>
<organism evidence="9 10">
    <name type="scientific">Varroa destructor</name>
    <name type="common">Honeybee mite</name>
    <dbReference type="NCBI Taxonomy" id="109461"/>
    <lineage>
        <taxon>Eukaryota</taxon>
        <taxon>Metazoa</taxon>
        <taxon>Ecdysozoa</taxon>
        <taxon>Arthropoda</taxon>
        <taxon>Chelicerata</taxon>
        <taxon>Arachnida</taxon>
        <taxon>Acari</taxon>
        <taxon>Parasitiformes</taxon>
        <taxon>Mesostigmata</taxon>
        <taxon>Gamasina</taxon>
        <taxon>Dermanyssoidea</taxon>
        <taxon>Varroidae</taxon>
        <taxon>Varroa</taxon>
    </lineage>
</organism>
<dbReference type="SMART" id="SM00043">
    <property type="entry name" value="CY"/>
    <property type="match status" value="1"/>
</dbReference>
<dbReference type="CDD" id="cd00042">
    <property type="entry name" value="CY"/>
    <property type="match status" value="1"/>
</dbReference>
<keyword evidence="6 7" id="KW-0732">Signal</keyword>
<dbReference type="InterPro" id="IPR046350">
    <property type="entry name" value="Cystatin_sf"/>
</dbReference>
<accession>A0A7M7KBV3</accession>
<proteinExistence type="inferred from homology"/>
<dbReference type="Pfam" id="PF00031">
    <property type="entry name" value="Cystatin"/>
    <property type="match status" value="1"/>
</dbReference>
<dbReference type="Gene3D" id="3.10.450.10">
    <property type="match status" value="1"/>
</dbReference>
<keyword evidence="10" id="KW-1185">Reference proteome</keyword>
<dbReference type="GO" id="GO:0005615">
    <property type="term" value="C:extracellular space"/>
    <property type="evidence" value="ECO:0007669"/>
    <property type="project" value="TreeGrafter"/>
</dbReference>
<dbReference type="InParanoid" id="A0A7M7KBV3"/>
<evidence type="ECO:0000256" key="2">
    <source>
        <dbReference type="ARBA" id="ARBA00009403"/>
    </source>
</evidence>
<dbReference type="GO" id="GO:0031982">
    <property type="term" value="C:vesicle"/>
    <property type="evidence" value="ECO:0007669"/>
    <property type="project" value="TreeGrafter"/>
</dbReference>
<comment type="similarity">
    <text evidence="2">Belongs to the cystatin family.</text>
</comment>
<dbReference type="SUPFAM" id="SSF54403">
    <property type="entry name" value="Cystatin/monellin"/>
    <property type="match status" value="1"/>
</dbReference>